<protein>
    <submittedName>
        <fullName evidence="1">Uncharacterized protein</fullName>
    </submittedName>
</protein>
<keyword evidence="2" id="KW-1185">Reference proteome</keyword>
<evidence type="ECO:0000313" key="1">
    <source>
        <dbReference type="EMBL" id="KAJ4448635.1"/>
    </source>
</evidence>
<evidence type="ECO:0000313" key="2">
    <source>
        <dbReference type="Proteomes" id="UP001148838"/>
    </source>
</evidence>
<sequence length="82" mass="9225">MAGLCEGGNEPPGSLKALIEHNRTHHSDAGDIREFDDLVHGPWWIVRDQKGLPRHHQVLETQRSLGDPYYTAFVVPVKKNVS</sequence>
<accession>A0ABQ8TTH0</accession>
<name>A0ABQ8TTH0_PERAM</name>
<dbReference type="Proteomes" id="UP001148838">
    <property type="component" value="Unassembled WGS sequence"/>
</dbReference>
<gene>
    <name evidence="1" type="ORF">ANN_00025</name>
</gene>
<comment type="caution">
    <text evidence="1">The sequence shown here is derived from an EMBL/GenBank/DDBJ whole genome shotgun (WGS) entry which is preliminary data.</text>
</comment>
<dbReference type="EMBL" id="JAJSOF020000003">
    <property type="protein sequence ID" value="KAJ4448635.1"/>
    <property type="molecule type" value="Genomic_DNA"/>
</dbReference>
<proteinExistence type="predicted"/>
<reference evidence="1 2" key="1">
    <citation type="journal article" date="2022" name="Allergy">
        <title>Genome assembly and annotation of Periplaneta americana reveal a comprehensive cockroach allergen profile.</title>
        <authorList>
            <person name="Wang L."/>
            <person name="Xiong Q."/>
            <person name="Saelim N."/>
            <person name="Wang L."/>
            <person name="Nong W."/>
            <person name="Wan A.T."/>
            <person name="Shi M."/>
            <person name="Liu X."/>
            <person name="Cao Q."/>
            <person name="Hui J.H.L."/>
            <person name="Sookrung N."/>
            <person name="Leung T.F."/>
            <person name="Tungtrongchitr A."/>
            <person name="Tsui S.K.W."/>
        </authorList>
    </citation>
    <scope>NUCLEOTIDE SEQUENCE [LARGE SCALE GENOMIC DNA]</scope>
    <source>
        <strain evidence="1">PWHHKU_190912</strain>
    </source>
</reference>
<organism evidence="1 2">
    <name type="scientific">Periplaneta americana</name>
    <name type="common">American cockroach</name>
    <name type="synonym">Blatta americana</name>
    <dbReference type="NCBI Taxonomy" id="6978"/>
    <lineage>
        <taxon>Eukaryota</taxon>
        <taxon>Metazoa</taxon>
        <taxon>Ecdysozoa</taxon>
        <taxon>Arthropoda</taxon>
        <taxon>Hexapoda</taxon>
        <taxon>Insecta</taxon>
        <taxon>Pterygota</taxon>
        <taxon>Neoptera</taxon>
        <taxon>Polyneoptera</taxon>
        <taxon>Dictyoptera</taxon>
        <taxon>Blattodea</taxon>
        <taxon>Blattoidea</taxon>
        <taxon>Blattidae</taxon>
        <taxon>Blattinae</taxon>
        <taxon>Periplaneta</taxon>
    </lineage>
</organism>